<proteinExistence type="predicted"/>
<comment type="caution">
    <text evidence="1">The sequence shown here is derived from an EMBL/GenBank/DDBJ whole genome shotgun (WGS) entry which is preliminary data.</text>
</comment>
<protein>
    <submittedName>
        <fullName evidence="1">Uncharacterized protein</fullName>
    </submittedName>
</protein>
<name>A0A943I252_9FIRM</name>
<evidence type="ECO:0000313" key="1">
    <source>
        <dbReference type="EMBL" id="MBS5520580.1"/>
    </source>
</evidence>
<gene>
    <name evidence="1" type="ORF">KHX13_09785</name>
</gene>
<accession>A0A943I252</accession>
<dbReference type="EMBL" id="JAGZCZ010000015">
    <property type="protein sequence ID" value="MBS5520580.1"/>
    <property type="molecule type" value="Genomic_DNA"/>
</dbReference>
<evidence type="ECO:0000313" key="2">
    <source>
        <dbReference type="Proteomes" id="UP000754226"/>
    </source>
</evidence>
<sequence>MGYDSIEEIQKQTHEWAFIKELPETMGVFKKKITDYIEGQILFICRYEAPELRASVDLTYSAETFDYILVRTMGLNSFRDVRLIYKERNVFEEKTKKYLPLIISNMEHPEQVNLGELYEAKKVDDWEYGKTLPQKIGPFELYIEPSRAIEHINGSIILIDYSDFVRRDQLIIMYNRLRDEFFGELKVNSVFRTTTSFDGRNVKELEEKLKKNLEPTLKWVSETDHTI</sequence>
<reference evidence="1" key="1">
    <citation type="submission" date="2021-02" db="EMBL/GenBank/DDBJ databases">
        <title>Infant gut strain persistence is associated with maternal origin, phylogeny, and functional potential including surface adhesion and iron acquisition.</title>
        <authorList>
            <person name="Lou Y.C."/>
        </authorList>
    </citation>
    <scope>NUCLEOTIDE SEQUENCE</scope>
    <source>
        <strain evidence="1">L3_106_000M1_dasL3_106_000M1_concoct_15</strain>
    </source>
</reference>
<organism evidence="1 2">
    <name type="scientific">Acidaminococcus intestini</name>
    <dbReference type="NCBI Taxonomy" id="187327"/>
    <lineage>
        <taxon>Bacteria</taxon>
        <taxon>Bacillati</taxon>
        <taxon>Bacillota</taxon>
        <taxon>Negativicutes</taxon>
        <taxon>Acidaminococcales</taxon>
        <taxon>Acidaminococcaceae</taxon>
        <taxon>Acidaminococcus</taxon>
    </lineage>
</organism>
<dbReference type="AlphaFoldDB" id="A0A943I252"/>
<dbReference type="Proteomes" id="UP000754226">
    <property type="component" value="Unassembled WGS sequence"/>
</dbReference>